<keyword evidence="4" id="KW-1185">Reference proteome</keyword>
<comment type="caution">
    <text evidence="3">The sequence shown here is derived from an EMBL/GenBank/DDBJ whole genome shotgun (WGS) entry which is preliminary data.</text>
</comment>
<dbReference type="Proteomes" id="UP001064782">
    <property type="component" value="Unassembled WGS sequence"/>
</dbReference>
<dbReference type="Pfam" id="PF13649">
    <property type="entry name" value="Methyltransf_25"/>
    <property type="match status" value="1"/>
</dbReference>
<dbReference type="InterPro" id="IPR029063">
    <property type="entry name" value="SAM-dependent_MTases_sf"/>
</dbReference>
<dbReference type="Gene3D" id="3.40.50.150">
    <property type="entry name" value="Vaccinia Virus protein VP39"/>
    <property type="match status" value="1"/>
</dbReference>
<dbReference type="EMBL" id="BRZI01000001">
    <property type="protein sequence ID" value="GLD28260.1"/>
    <property type="molecule type" value="Genomic_DNA"/>
</dbReference>
<protein>
    <submittedName>
        <fullName evidence="3">SAM-dependent methyltransferase</fullName>
    </submittedName>
</protein>
<proteinExistence type="predicted"/>
<keyword evidence="3" id="KW-0489">Methyltransferase</keyword>
<dbReference type="SUPFAM" id="SSF53335">
    <property type="entry name" value="S-adenosyl-L-methionine-dependent methyltransferases"/>
    <property type="match status" value="1"/>
</dbReference>
<dbReference type="CDD" id="cd02440">
    <property type="entry name" value="AdoMet_MTases"/>
    <property type="match status" value="1"/>
</dbReference>
<dbReference type="GO" id="GO:0008168">
    <property type="term" value="F:methyltransferase activity"/>
    <property type="evidence" value="ECO:0007669"/>
    <property type="project" value="UniProtKB-KW"/>
</dbReference>
<evidence type="ECO:0000313" key="2">
    <source>
        <dbReference type="EMBL" id="GLB82934.1"/>
    </source>
</evidence>
<dbReference type="Proteomes" id="UP001165663">
    <property type="component" value="Unassembled WGS sequence"/>
</dbReference>
<organism evidence="3 4">
    <name type="scientific">Mycobacterium kiyosense</name>
    <dbReference type="NCBI Taxonomy" id="2871094"/>
    <lineage>
        <taxon>Bacteria</taxon>
        <taxon>Bacillati</taxon>
        <taxon>Actinomycetota</taxon>
        <taxon>Actinomycetes</taxon>
        <taxon>Mycobacteriales</taxon>
        <taxon>Mycobacteriaceae</taxon>
        <taxon>Mycobacterium</taxon>
    </lineage>
</organism>
<gene>
    <name evidence="3" type="ORF">Mkiyose1413_01430</name>
    <name evidence="2" type="ORF">SRL2020028_21900</name>
</gene>
<reference evidence="3" key="1">
    <citation type="submission" date="2022-08" db="EMBL/GenBank/DDBJ databases">
        <title>Mycobacterium kiyosense sp. nov., scotochromogenic slow-glowing species isolated from respiratory specimens.</title>
        <authorList>
            <person name="Fukano H."/>
            <person name="Kazumi Y."/>
            <person name="Sakagami N."/>
            <person name="Ato M."/>
            <person name="Mitarai S."/>
            <person name="Hoshino Y."/>
        </authorList>
    </citation>
    <scope>NUCLEOTIDE SEQUENCE</scope>
    <source>
        <strain evidence="3">1413</strain>
        <strain evidence="2">SRL2020-028</strain>
    </source>
</reference>
<dbReference type="GO" id="GO:0032259">
    <property type="term" value="P:methylation"/>
    <property type="evidence" value="ECO:0007669"/>
    <property type="project" value="UniProtKB-KW"/>
</dbReference>
<name>A0A9P3USD7_9MYCO</name>
<dbReference type="EMBL" id="BRXE01000018">
    <property type="protein sequence ID" value="GLB82934.1"/>
    <property type="molecule type" value="Genomic_DNA"/>
</dbReference>
<dbReference type="AlphaFoldDB" id="A0A9P3USD7"/>
<dbReference type="InterPro" id="IPR041698">
    <property type="entry name" value="Methyltransf_25"/>
</dbReference>
<dbReference type="GeneID" id="83627603"/>
<evidence type="ECO:0000259" key="1">
    <source>
        <dbReference type="Pfam" id="PF13649"/>
    </source>
</evidence>
<sequence>MAEQDRRRWDERYTRLDPVPDELPQAPGFLAPHMNLLPTAGQALDLACGRGQDSVWLARRGLYVWGLDISAVAIGLARELAQHNNVGDRCRFDVVDLDDGLPPGEPVQLILCHRFRDSRLDRALIDRLAPGGVLAIATLSEVDAAPGPFRARPGELTAAFAELDLLAAGEGDGTAWLVARR</sequence>
<keyword evidence="3" id="KW-0808">Transferase</keyword>
<accession>A0A9P3USD7</accession>
<dbReference type="RefSeq" id="WP_238304484.1">
    <property type="nucleotide sequence ID" value="NZ_BRXE01000018.1"/>
</dbReference>
<feature type="domain" description="Methyltransferase" evidence="1">
    <location>
        <begin position="44"/>
        <end position="128"/>
    </location>
</feature>
<evidence type="ECO:0000313" key="3">
    <source>
        <dbReference type="EMBL" id="GLD28260.1"/>
    </source>
</evidence>
<evidence type="ECO:0000313" key="4">
    <source>
        <dbReference type="Proteomes" id="UP001064782"/>
    </source>
</evidence>